<dbReference type="Pfam" id="PF12705">
    <property type="entry name" value="PDDEXK_1"/>
    <property type="match status" value="1"/>
</dbReference>
<name>A0A2M7EJC0_9BACT</name>
<dbReference type="Gene3D" id="3.90.320.10">
    <property type="match status" value="1"/>
</dbReference>
<evidence type="ECO:0000313" key="3">
    <source>
        <dbReference type="Proteomes" id="UP000228762"/>
    </source>
</evidence>
<feature type="domain" description="PD-(D/E)XK endonuclease-like" evidence="1">
    <location>
        <begin position="14"/>
        <end position="190"/>
    </location>
</feature>
<gene>
    <name evidence="2" type="ORF">COW57_04175</name>
</gene>
<dbReference type="Proteomes" id="UP000228762">
    <property type="component" value="Unassembled WGS sequence"/>
</dbReference>
<organism evidence="2 3">
    <name type="scientific">Candidatus Roizmanbacteria bacterium CG17_big_fil_post_rev_8_21_14_2_50_39_7</name>
    <dbReference type="NCBI Taxonomy" id="1974858"/>
    <lineage>
        <taxon>Bacteria</taxon>
        <taxon>Candidatus Roizmaniibacteriota</taxon>
    </lineage>
</organism>
<sequence>MQEYIKNLFIHNGVSVSALNNFISCPWKYLFRNLIRLPDVRGYYLLLGTAVHENIREYILQLKNKKTMSEEQLLAHFKESIALFSASEKDLKTLEEKGSLILSSYYRKRMKDWDGNRESELVIPNIFLEQDISINGKIDMIELKKKNEVVVYDFKTGKAKSRNDLLGLTKKENKDYYRQLVFYKLLLSLYKKGQYKMTKGVIEFVESAVDGDIKNESFTIE</sequence>
<dbReference type="InterPro" id="IPR038726">
    <property type="entry name" value="PDDEXK_AddAB-type"/>
</dbReference>
<evidence type="ECO:0000259" key="1">
    <source>
        <dbReference type="Pfam" id="PF12705"/>
    </source>
</evidence>
<reference evidence="3" key="1">
    <citation type="submission" date="2017-09" db="EMBL/GenBank/DDBJ databases">
        <title>Depth-based differentiation of microbial function through sediment-hosted aquifers and enrichment of novel symbionts in the deep terrestrial subsurface.</title>
        <authorList>
            <person name="Probst A.J."/>
            <person name="Ladd B."/>
            <person name="Jarett J.K."/>
            <person name="Geller-Mcgrath D.E."/>
            <person name="Sieber C.M.K."/>
            <person name="Emerson J.B."/>
            <person name="Anantharaman K."/>
            <person name="Thomas B.C."/>
            <person name="Malmstrom R."/>
            <person name="Stieglmeier M."/>
            <person name="Klingl A."/>
            <person name="Woyke T."/>
            <person name="Ryan C.M."/>
            <person name="Banfield J.F."/>
        </authorList>
    </citation>
    <scope>NUCLEOTIDE SEQUENCE [LARGE SCALE GENOMIC DNA]</scope>
</reference>
<feature type="non-terminal residue" evidence="2">
    <location>
        <position position="221"/>
    </location>
</feature>
<proteinExistence type="predicted"/>
<accession>A0A2M7EJC0</accession>
<evidence type="ECO:0000313" key="2">
    <source>
        <dbReference type="EMBL" id="PIV70644.1"/>
    </source>
</evidence>
<dbReference type="AlphaFoldDB" id="A0A2M7EJC0"/>
<dbReference type="EMBL" id="PFEV01000197">
    <property type="protein sequence ID" value="PIV70644.1"/>
    <property type="molecule type" value="Genomic_DNA"/>
</dbReference>
<dbReference type="InterPro" id="IPR011604">
    <property type="entry name" value="PDDEXK-like_dom_sf"/>
</dbReference>
<comment type="caution">
    <text evidence="2">The sequence shown here is derived from an EMBL/GenBank/DDBJ whole genome shotgun (WGS) entry which is preliminary data.</text>
</comment>
<protein>
    <recommendedName>
        <fullName evidence="1">PD-(D/E)XK endonuclease-like domain-containing protein</fullName>
    </recommendedName>
</protein>